<dbReference type="InParanoid" id="Q22WB2"/>
<dbReference type="STRING" id="312017.Q22WB2"/>
<dbReference type="Pfam" id="PF10300">
    <property type="entry name" value="Iml2-TPR_39"/>
    <property type="match status" value="1"/>
</dbReference>
<dbReference type="InterPro" id="IPR019412">
    <property type="entry name" value="IML2/TPR_39"/>
</dbReference>
<dbReference type="PANTHER" id="PTHR31859:SF1">
    <property type="entry name" value="TETRATRICOPEPTIDE REPEAT PROTEIN 39C"/>
    <property type="match status" value="1"/>
</dbReference>
<feature type="compositionally biased region" description="Basic residues" evidence="1">
    <location>
        <begin position="983"/>
        <end position="993"/>
    </location>
</feature>
<gene>
    <name evidence="2" type="ORF">TTHERM_00158220</name>
</gene>
<accession>Q22WB2</accession>
<dbReference type="SUPFAM" id="SSF50729">
    <property type="entry name" value="PH domain-like"/>
    <property type="match status" value="1"/>
</dbReference>
<dbReference type="Proteomes" id="UP000009168">
    <property type="component" value="Unassembled WGS sequence"/>
</dbReference>
<evidence type="ECO:0000256" key="1">
    <source>
        <dbReference type="SAM" id="MobiDB-lite"/>
    </source>
</evidence>
<dbReference type="HOGENOM" id="CLU_242355_0_0_1"/>
<feature type="region of interest" description="Disordered" evidence="1">
    <location>
        <begin position="972"/>
        <end position="1010"/>
    </location>
</feature>
<sequence length="1655" mass="192851">MIENSTFNTDVYERAVISFKTQRRVLVKYGKVSKFKITRYYVLQNEFLLYYKNSKCEKSISSFSLASCSYSRDTSKIKKINQSIKVVTSDNKKTFWLHPISNDELPLLERYIKFVSEGKFNNDQVIQQLLIDPLSKQEKLTSAYSSHLQIAFTTANQVSIQNTHINRSSQQYNQETIQIGKLQTQVNRFLNGNQAYEEECSSENIKNNINMSYYSQMRQLEPQTIGFQIQTAEDKFQQQKQCELKQIEIEQIQKQQEISQTENQLSKQSTLQEKQKTVNAGEEQIEFSKINQMANQNSQREQCYTNLIQQKQFVKFQVTQRSLNDKADQQNQRICEEEQLQVYQQLRRSIISPNFNQLQGNQGNLQNQNNLNQQNNEYLVTLGQMSQNNMFTNQANMSVDNKQNISYEKFNGNTISQIFKNMDNNFSPNPIVESGNFISSPGNFKINSLQDNSQNVQAIIDKDISAIIKPNDHSNYLDIDADLKFSSDEEYSQNKNEKLESVRLKYESLSPNANKGYLIGHNLQNSSIFNQTNINKNYKINQQLLNQVSTKLFQENNEAENIIITTTNNNNININKNNNNNINYNNQNNNGFFFGTSNMSNVPSSKQLSGNPTCSTQATQNVISPQMKQLRYSNSLNNMQNLQNHQVDHNRNIQLGPCNLSSSTLQNIFFPESQKYYTESPQGSFFSHKVDTNTNFQDAANNSTNQRFLQQKQKLVKDHANLSDVHDLSEQENISSDDEEIVPSTQFFIKQQVFYAGASKMFMEDGFSSSALPQQSQRNSRIGVISNYSFDNKTMSDTDLFDQVEGNFQKSAIDIIQNEEENQRKAKQSKRASENLHSKSASLINQHLAQQKNQQKIHEDQNQQQKNPLYMKNLQAKTNLRYVESSTAGVQIERQDNQLQDLIYRDQQVDEDAGNYLDEDDDTNPAIANNVTYIIEKYKEQNYNEKNTGLFNANGNNYVKKTDLSTMISQENQVKKENSDKKNQKRMNNHMHTKSTTGFRQNASNSKRSLSNVTIDTDKCNIEYTQNTHKEPQIKDKKEFYNKKNIIGYIVPKMEDVIPYLNYQQDQHSKNVNKQISVEKCYSDGYYYLWSFQFANSHEIFKIHREENINFEYALLEHNLLKIIVTGKKDLIATTEQKFAEFYEYLIACQKDVQKKGDKSTIKCLSGISQMMIDLIKSETYLVRGLLQAFLNNKFQSFIQFKNAYQTFQKVKQKIESSVPKNSSIHEYLKKECDIYTKSRFYFISGLFNIGLSMIPSYFLKILSLIGIQPNKQYGYECLEKCIELQSIRSSYASLLLCIEYIELNPNVEKSIILIKKMIKTLPQCPLFYWMASLLSWRYTKPDDALSLINKSLWNCGEELGQISFYLKFEKGWYNVSQFDWKQALDLFQEIVVMAIDVDNFDMDLFSSLAHQKKLPEAPKLMMQFIEEAKNKFKQKHKIILPHKCCLVALVACCYENQGLIDNMDLWFLMTQYLIKKNQDHKTGVDEDISKLCAKYINRQNKQLIKYEILYFVKEITKLREDMLNKMVEEIQFYYESEYSSIQDIFYKNILKNNSQKAIDFGSTIFLRIVSGCLQQDFNMVYQSGKILDKIAEFIPVDHHYILHHSYHWLARCQLQQSLFSNSKENLKKCLKYKKCEFTLENKSQKLLQEIDFAK</sequence>
<dbReference type="EMBL" id="GG662820">
    <property type="protein sequence ID" value="EAR89505.1"/>
    <property type="molecule type" value="Genomic_DNA"/>
</dbReference>
<evidence type="ECO:0000313" key="2">
    <source>
        <dbReference type="EMBL" id="EAR89505.1"/>
    </source>
</evidence>
<dbReference type="PANTHER" id="PTHR31859">
    <property type="entry name" value="TETRATRICOPEPTIDE REPEAT PROTEIN 39 FAMILY MEMBER"/>
    <property type="match status" value="1"/>
</dbReference>
<evidence type="ECO:0008006" key="4">
    <source>
        <dbReference type="Google" id="ProtNLM"/>
    </source>
</evidence>
<dbReference type="GeneID" id="7835212"/>
<feature type="compositionally biased region" description="Basic and acidic residues" evidence="1">
    <location>
        <begin position="973"/>
        <end position="982"/>
    </location>
</feature>
<dbReference type="KEGG" id="tet:TTHERM_00158220"/>
<name>Q22WB2_TETTS</name>
<reference evidence="3" key="1">
    <citation type="journal article" date="2006" name="PLoS Biol.">
        <title>Macronuclear genome sequence of the ciliate Tetrahymena thermophila, a model eukaryote.</title>
        <authorList>
            <person name="Eisen J.A."/>
            <person name="Coyne R.S."/>
            <person name="Wu M."/>
            <person name="Wu D."/>
            <person name="Thiagarajan M."/>
            <person name="Wortman J.R."/>
            <person name="Badger J.H."/>
            <person name="Ren Q."/>
            <person name="Amedeo P."/>
            <person name="Jones K.M."/>
            <person name="Tallon L.J."/>
            <person name="Delcher A.L."/>
            <person name="Salzberg S.L."/>
            <person name="Silva J.C."/>
            <person name="Haas B.J."/>
            <person name="Majoros W.H."/>
            <person name="Farzad M."/>
            <person name="Carlton J.M."/>
            <person name="Smith R.K. Jr."/>
            <person name="Garg J."/>
            <person name="Pearlman R.E."/>
            <person name="Karrer K.M."/>
            <person name="Sun L."/>
            <person name="Manning G."/>
            <person name="Elde N.C."/>
            <person name="Turkewitz A.P."/>
            <person name="Asai D.J."/>
            <person name="Wilkes D.E."/>
            <person name="Wang Y."/>
            <person name="Cai H."/>
            <person name="Collins K."/>
            <person name="Stewart B.A."/>
            <person name="Lee S.R."/>
            <person name="Wilamowska K."/>
            <person name="Weinberg Z."/>
            <person name="Ruzzo W.L."/>
            <person name="Wloga D."/>
            <person name="Gaertig J."/>
            <person name="Frankel J."/>
            <person name="Tsao C.-C."/>
            <person name="Gorovsky M.A."/>
            <person name="Keeling P.J."/>
            <person name="Waller R.F."/>
            <person name="Patron N.J."/>
            <person name="Cherry J.M."/>
            <person name="Stover N.A."/>
            <person name="Krieger C.J."/>
            <person name="del Toro C."/>
            <person name="Ryder H.F."/>
            <person name="Williamson S.C."/>
            <person name="Barbeau R.A."/>
            <person name="Hamilton E.P."/>
            <person name="Orias E."/>
        </authorList>
    </citation>
    <scope>NUCLEOTIDE SEQUENCE [LARGE SCALE GENOMIC DNA]</scope>
    <source>
        <strain evidence="3">SB210</strain>
    </source>
</reference>
<proteinExistence type="predicted"/>
<keyword evidence="3" id="KW-1185">Reference proteome</keyword>
<dbReference type="eggNOG" id="KOG3783">
    <property type="taxonomic scope" value="Eukaryota"/>
</dbReference>
<organism evidence="2 3">
    <name type="scientific">Tetrahymena thermophila (strain SB210)</name>
    <dbReference type="NCBI Taxonomy" id="312017"/>
    <lineage>
        <taxon>Eukaryota</taxon>
        <taxon>Sar</taxon>
        <taxon>Alveolata</taxon>
        <taxon>Ciliophora</taxon>
        <taxon>Intramacronucleata</taxon>
        <taxon>Oligohymenophorea</taxon>
        <taxon>Hymenostomatida</taxon>
        <taxon>Tetrahymenina</taxon>
        <taxon>Tetrahymenidae</taxon>
        <taxon>Tetrahymena</taxon>
    </lineage>
</organism>
<dbReference type="OrthoDB" id="417345at2759"/>
<protein>
    <recommendedName>
        <fullName evidence="4">Tetratricopeptide repeat protein</fullName>
    </recommendedName>
</protein>
<dbReference type="RefSeq" id="XP_001009750.1">
    <property type="nucleotide sequence ID" value="XM_001009750.1"/>
</dbReference>
<dbReference type="InterPro" id="IPR011993">
    <property type="entry name" value="PH-like_dom_sf"/>
</dbReference>
<dbReference type="Gene3D" id="2.30.29.30">
    <property type="entry name" value="Pleckstrin-homology domain (PH domain)/Phosphotyrosine-binding domain (PTB)"/>
    <property type="match status" value="1"/>
</dbReference>
<evidence type="ECO:0000313" key="3">
    <source>
        <dbReference type="Proteomes" id="UP000009168"/>
    </source>
</evidence>
<dbReference type="OMA" id="IEMEENY"/>
<feature type="compositionally biased region" description="Polar residues" evidence="1">
    <location>
        <begin position="994"/>
        <end position="1010"/>
    </location>
</feature>